<gene>
    <name evidence="1" type="ORF">MJO28_009166</name>
</gene>
<comment type="caution">
    <text evidence="1">The sequence shown here is derived from an EMBL/GenBank/DDBJ whole genome shotgun (WGS) entry which is preliminary data.</text>
</comment>
<evidence type="ECO:0000313" key="2">
    <source>
        <dbReference type="Proteomes" id="UP001060170"/>
    </source>
</evidence>
<reference evidence="2" key="1">
    <citation type="journal article" date="2018" name="BMC Genomics">
        <title>Genomic insights into host adaptation between the wheat stripe rust pathogen (Puccinia striiformis f. sp. tritici) and the barley stripe rust pathogen (Puccinia striiformis f. sp. hordei).</title>
        <authorList>
            <person name="Xia C."/>
            <person name="Wang M."/>
            <person name="Yin C."/>
            <person name="Cornejo O.E."/>
            <person name="Hulbert S.H."/>
            <person name="Chen X."/>
        </authorList>
    </citation>
    <scope>NUCLEOTIDE SEQUENCE [LARGE SCALE GENOMIC DNA]</scope>
    <source>
        <strain evidence="2">93-210</strain>
    </source>
</reference>
<organism evidence="1 2">
    <name type="scientific">Puccinia striiformis f. sp. tritici</name>
    <dbReference type="NCBI Taxonomy" id="168172"/>
    <lineage>
        <taxon>Eukaryota</taxon>
        <taxon>Fungi</taxon>
        <taxon>Dikarya</taxon>
        <taxon>Basidiomycota</taxon>
        <taxon>Pucciniomycotina</taxon>
        <taxon>Pucciniomycetes</taxon>
        <taxon>Pucciniales</taxon>
        <taxon>Pucciniaceae</taxon>
        <taxon>Puccinia</taxon>
    </lineage>
</organism>
<name>A0ACC0E6S1_9BASI</name>
<reference evidence="1 2" key="3">
    <citation type="journal article" date="2022" name="Microbiol. Spectr.">
        <title>Folding features and dynamics of 3D genome architecture in plant fungal pathogens.</title>
        <authorList>
            <person name="Xia C."/>
        </authorList>
    </citation>
    <scope>NUCLEOTIDE SEQUENCE [LARGE SCALE GENOMIC DNA]</scope>
    <source>
        <strain evidence="1 2">93-210</strain>
    </source>
</reference>
<sequence>MREDSRFIMAHLRREARPSRDSELASYSEEDKTLPDDDGQRWENIFQSKSPKQETNSHSQPSNTTLTTTTGTANRLQLFQVQSEALGQIQNDSEEPHSLNRRHRKRRTVAILPRHVSRSLSQPSASSSATQNTSSNRAQPQAIQPATPASTALDAAAPAASAEATLATHVQSANDDQPSGLPVAPPTFNLGNSSIVVSVPVHTSQVNHPLSAAAPTGQSHHTSRPKSSSSNGGTFVMIAILIPVVLVLLGALMVLYRVLRRKRERRNASRAALDDQIILPESRAQQHQMGAMTEKHRFSTYHKSPYAMMDDDLSKFAVSSETRPCPPLPPSDLNTPGLPSTSVSALDSLSPIDPAKTAPDLSQKGGTQCRMNCVVARTFAPTMSDELIIGIDDRVLVFMLFDDGWCLGENLDFDKHHAPEGYSRTGVLPQDCLTGLNRLSIAASDTSGVSSSWKTAADELCPPGAFGLAGSQEVLASLDNNGNPNGNLETLAYAEPVHKPQRNSSLLCDRETQLLLELESALAFS</sequence>
<keyword evidence="2" id="KW-1185">Reference proteome</keyword>
<protein>
    <submittedName>
        <fullName evidence="1">Uncharacterized protein</fullName>
    </submittedName>
</protein>
<dbReference type="Proteomes" id="UP001060170">
    <property type="component" value="Chromosome 9"/>
</dbReference>
<reference evidence="2" key="2">
    <citation type="journal article" date="2018" name="Mol. Plant Microbe Interact.">
        <title>Genome sequence resources for the wheat stripe rust pathogen (Puccinia striiformis f. sp. tritici) and the barley stripe rust pathogen (Puccinia striiformis f. sp. hordei).</title>
        <authorList>
            <person name="Xia C."/>
            <person name="Wang M."/>
            <person name="Yin C."/>
            <person name="Cornejo O.E."/>
            <person name="Hulbert S.H."/>
            <person name="Chen X."/>
        </authorList>
    </citation>
    <scope>NUCLEOTIDE SEQUENCE [LARGE SCALE GENOMIC DNA]</scope>
    <source>
        <strain evidence="2">93-210</strain>
    </source>
</reference>
<accession>A0ACC0E6S1</accession>
<evidence type="ECO:0000313" key="1">
    <source>
        <dbReference type="EMBL" id="KAI7947258.1"/>
    </source>
</evidence>
<proteinExistence type="predicted"/>
<dbReference type="EMBL" id="CM045873">
    <property type="protein sequence ID" value="KAI7947258.1"/>
    <property type="molecule type" value="Genomic_DNA"/>
</dbReference>